<organism evidence="1">
    <name type="scientific">uncultured Anaerotruncus sp</name>
    <dbReference type="NCBI Taxonomy" id="905011"/>
    <lineage>
        <taxon>Bacteria</taxon>
        <taxon>Bacillati</taxon>
        <taxon>Bacillota</taxon>
        <taxon>Clostridia</taxon>
        <taxon>Eubacteriales</taxon>
        <taxon>Oscillospiraceae</taxon>
        <taxon>Anaerotruncus</taxon>
        <taxon>environmental samples</taxon>
    </lineage>
</organism>
<gene>
    <name evidence="1" type="ORF">AULFYP135_01398</name>
</gene>
<accession>A0A6N2TJ05</accession>
<dbReference type="InterPro" id="IPR025619">
    <property type="entry name" value="YlzJ"/>
</dbReference>
<reference evidence="1" key="1">
    <citation type="submission" date="2019-11" db="EMBL/GenBank/DDBJ databases">
        <authorList>
            <person name="Feng L."/>
        </authorList>
    </citation>
    <scope>NUCLEOTIDE SEQUENCE</scope>
    <source>
        <strain evidence="1">AundefinedLFYP135</strain>
    </source>
</reference>
<dbReference type="Pfam" id="PF14035">
    <property type="entry name" value="YlzJ"/>
    <property type="match status" value="1"/>
</dbReference>
<dbReference type="EMBL" id="CACRSL010000003">
    <property type="protein sequence ID" value="VYT04021.1"/>
    <property type="molecule type" value="Genomic_DNA"/>
</dbReference>
<name>A0A6N2TJ05_9FIRM</name>
<protein>
    <recommendedName>
        <fullName evidence="2">YlzJ-like protein</fullName>
    </recommendedName>
</protein>
<sequence>MIIHSVTPTWYLMEQPAAPTMEVAGFDGGYLEGVRQGRDLIISRVISTDPAVYLKPEFAPGSTYTLPQSDNNPSC</sequence>
<evidence type="ECO:0000313" key="1">
    <source>
        <dbReference type="EMBL" id="VYT04021.1"/>
    </source>
</evidence>
<dbReference type="AlphaFoldDB" id="A0A6N2TJ05"/>
<proteinExistence type="predicted"/>
<evidence type="ECO:0008006" key="2">
    <source>
        <dbReference type="Google" id="ProtNLM"/>
    </source>
</evidence>